<comment type="caution">
    <text evidence="4">The sequence shown here is derived from an EMBL/GenBank/DDBJ whole genome shotgun (WGS) entry which is preliminary data.</text>
</comment>
<evidence type="ECO:0000313" key="5">
    <source>
        <dbReference type="Proteomes" id="UP001152484"/>
    </source>
</evidence>
<sequence>MGDEINAKVRIVRCPKCLQVLHEPSDIPVYKCGGCSTVLQAKKRKNHNTDLEPCTGETTPVKNEQPQNSVEKELNGPQQDATISPHGDTLKGNIIKTNEDGFRNHSREQHGDENSGCDESPSIREPFEQSRDESHLSPSLASSSKFTGETELKLKSHETSFPFCPPAGGEGVGDDIGACQLESPESQVCTEAANQSPINDSISSENATPSHHRINPGKEISPGFDRSYYAYYGSASSCDGDDETNTVERYSQHYGQRLVNRRRLGDKDDEYVDKVPLLTNCHGSPSTYKKSDSIPSSSIVTGPDCDRIELLKTIHELEDQIHKMRLQTREDETGNMERYLQENGRRVAHATGSRRWLDDKDEYFKKDPFFMNSMNCHGSPSTRRITDFNPSSSMVTDVEPDRIELLNKMIYELEEQIHKIHLRHGNPNDMFHSTPAQMSKVPFSGEVLHCLPCSHCCPPSPVWHWSGQLPRGCISGDTLCSPSPRRSSVNDHKKLHLREMYAKRCHFLPVAGGAPIITCYYCSKLLRIPADFGLFRRRFHRLRCNVCKNVLKFSVQDGKHVIPYFAEVAAPPPSEDDDSSTTIDETFESARRSFKKSLGRKSSSGSDEEGELDRTSSPLHRLMGYSSVSQVVNR</sequence>
<feature type="region of interest" description="Disordered" evidence="1">
    <location>
        <begin position="48"/>
        <end position="152"/>
    </location>
</feature>
<feature type="compositionally biased region" description="Basic and acidic residues" evidence="1">
    <location>
        <begin position="97"/>
        <end position="113"/>
    </location>
</feature>
<name>A0A9P0ZUM0_CUSEU</name>
<accession>A0A9P0ZUM0</accession>
<evidence type="ECO:0000256" key="1">
    <source>
        <dbReference type="SAM" id="MobiDB-lite"/>
    </source>
</evidence>
<organism evidence="4 5">
    <name type="scientific">Cuscuta europaea</name>
    <name type="common">European dodder</name>
    <dbReference type="NCBI Taxonomy" id="41803"/>
    <lineage>
        <taxon>Eukaryota</taxon>
        <taxon>Viridiplantae</taxon>
        <taxon>Streptophyta</taxon>
        <taxon>Embryophyta</taxon>
        <taxon>Tracheophyta</taxon>
        <taxon>Spermatophyta</taxon>
        <taxon>Magnoliopsida</taxon>
        <taxon>eudicotyledons</taxon>
        <taxon>Gunneridae</taxon>
        <taxon>Pentapetalae</taxon>
        <taxon>asterids</taxon>
        <taxon>lamiids</taxon>
        <taxon>Solanales</taxon>
        <taxon>Convolvulaceae</taxon>
        <taxon>Cuscuteae</taxon>
        <taxon>Cuscuta</taxon>
        <taxon>Cuscuta subgen. Cuscuta</taxon>
    </lineage>
</organism>
<dbReference type="Pfam" id="PF22910">
    <property type="entry name" value="EDR4-like_1st"/>
    <property type="match status" value="1"/>
</dbReference>
<dbReference type="PANTHER" id="PTHR31105:SF38">
    <property type="entry name" value="PROTEIN ENHANCED DISEASE RESISTANCE 4"/>
    <property type="match status" value="1"/>
</dbReference>
<dbReference type="OrthoDB" id="1930285at2759"/>
<dbReference type="InterPro" id="IPR055126">
    <property type="entry name" value="EDR4-like_N"/>
</dbReference>
<gene>
    <name evidence="4" type="ORF">CEURO_LOCUS19861</name>
</gene>
<feature type="compositionally biased region" description="Basic and acidic residues" evidence="1">
    <location>
        <begin position="121"/>
        <end position="135"/>
    </location>
</feature>
<evidence type="ECO:0000259" key="2">
    <source>
        <dbReference type="Pfam" id="PF11331"/>
    </source>
</evidence>
<feature type="region of interest" description="Disordered" evidence="1">
    <location>
        <begin position="591"/>
        <end position="634"/>
    </location>
</feature>
<evidence type="ECO:0000313" key="4">
    <source>
        <dbReference type="EMBL" id="CAH9113060.1"/>
    </source>
</evidence>
<evidence type="ECO:0008006" key="6">
    <source>
        <dbReference type="Google" id="ProtNLM"/>
    </source>
</evidence>
<dbReference type="Pfam" id="PF11331">
    <property type="entry name" value="Zn_ribbon_12"/>
    <property type="match status" value="1"/>
</dbReference>
<dbReference type="PANTHER" id="PTHR31105">
    <property type="entry name" value="EXTRA-LARGE G-PROTEIN-LIKE"/>
    <property type="match status" value="1"/>
</dbReference>
<dbReference type="EMBL" id="CAMAPE010000060">
    <property type="protein sequence ID" value="CAH9113060.1"/>
    <property type="molecule type" value="Genomic_DNA"/>
</dbReference>
<dbReference type="InterPro" id="IPR040244">
    <property type="entry name" value="EDR4-like"/>
</dbReference>
<dbReference type="InterPro" id="IPR021480">
    <property type="entry name" value="Zinc_ribbon_12"/>
</dbReference>
<feature type="compositionally biased region" description="Polar residues" evidence="1">
    <location>
        <begin position="56"/>
        <end position="69"/>
    </location>
</feature>
<reference evidence="4" key="1">
    <citation type="submission" date="2022-07" db="EMBL/GenBank/DDBJ databases">
        <authorList>
            <person name="Macas J."/>
            <person name="Novak P."/>
            <person name="Neumann P."/>
        </authorList>
    </citation>
    <scope>NUCLEOTIDE SEQUENCE</scope>
</reference>
<feature type="domain" description="Probable zinc-ribbon" evidence="2">
    <location>
        <begin position="511"/>
        <end position="555"/>
    </location>
</feature>
<proteinExistence type="predicted"/>
<protein>
    <recommendedName>
        <fullName evidence="6">Zinc-ribbon domain-containing protein</fullName>
    </recommendedName>
</protein>
<evidence type="ECO:0000259" key="3">
    <source>
        <dbReference type="Pfam" id="PF22910"/>
    </source>
</evidence>
<feature type="region of interest" description="Disordered" evidence="1">
    <location>
        <begin position="197"/>
        <end position="221"/>
    </location>
</feature>
<dbReference type="GO" id="GO:1900150">
    <property type="term" value="P:regulation of defense response to fungus"/>
    <property type="evidence" value="ECO:0007669"/>
    <property type="project" value="InterPro"/>
</dbReference>
<keyword evidence="5" id="KW-1185">Reference proteome</keyword>
<dbReference type="Proteomes" id="UP001152484">
    <property type="component" value="Unassembled WGS sequence"/>
</dbReference>
<feature type="compositionally biased region" description="Polar residues" evidence="1">
    <location>
        <begin position="197"/>
        <end position="209"/>
    </location>
</feature>
<feature type="domain" description="Enhanced disease resistance 4-like N-terminal" evidence="3">
    <location>
        <begin position="8"/>
        <end position="41"/>
    </location>
</feature>
<dbReference type="AlphaFoldDB" id="A0A9P0ZUM0"/>